<dbReference type="STRING" id="1121391.SAMN02745206_00720"/>
<dbReference type="AlphaFoldDB" id="A0A1M4VPG4"/>
<feature type="domain" description="Major facilitator superfamily (MFS) profile" evidence="6">
    <location>
        <begin position="13"/>
        <end position="416"/>
    </location>
</feature>
<dbReference type="Pfam" id="PF07690">
    <property type="entry name" value="MFS_1"/>
    <property type="match status" value="1"/>
</dbReference>
<keyword evidence="2 5" id="KW-0812">Transmembrane</keyword>
<dbReference type="PANTHER" id="PTHR43826:SF3">
    <property type="entry name" value="GLUCOSE-6-PHOSPHATE EXCHANGER SLC37A4"/>
    <property type="match status" value="1"/>
</dbReference>
<accession>A0A1M4VPG4</accession>
<protein>
    <submittedName>
        <fullName evidence="7">Sugar phosphate permease</fullName>
    </submittedName>
</protein>
<feature type="transmembrane region" description="Helical" evidence="5">
    <location>
        <begin position="393"/>
        <end position="411"/>
    </location>
</feature>
<evidence type="ECO:0000313" key="7">
    <source>
        <dbReference type="EMBL" id="SHE71001.1"/>
    </source>
</evidence>
<comment type="subcellular location">
    <subcellularLocation>
        <location evidence="1">Endomembrane system</location>
        <topology evidence="1">Multi-pass membrane protein</topology>
    </subcellularLocation>
</comment>
<feature type="transmembrane region" description="Helical" evidence="5">
    <location>
        <begin position="353"/>
        <end position="373"/>
    </location>
</feature>
<reference evidence="8" key="1">
    <citation type="submission" date="2016-11" db="EMBL/GenBank/DDBJ databases">
        <authorList>
            <person name="Varghese N."/>
            <person name="Submissions S."/>
        </authorList>
    </citation>
    <scope>NUCLEOTIDE SEQUENCE [LARGE SCALE GENOMIC DNA]</scope>
    <source>
        <strain evidence="8">DSM 9756</strain>
    </source>
</reference>
<feature type="transmembrane region" description="Helical" evidence="5">
    <location>
        <begin position="318"/>
        <end position="341"/>
    </location>
</feature>
<sequence length="416" mass="44350">MRGRDTGERSKGRWTVFGLSSLLFILSQFYRVSNAIIAPDLQKDLELSAEKLGLLSAAFFYAFALVQVPLGIALDRLGGRRTMTLLSLVGAGGALLFATAHSFGTAFAGRALLGLGMAGNLMGSMKLLTRWFSPREFATLSGLMLAMGTLGNMLAATPLAAAKEMIGWRGSFAMLGLFTAAVAFCFFALVRERPSGEDQPGAPDPTPGPSWREALTTLCRNANYWIISLGTFFRYGTFVAIQGLWIGPYMIQQLRMSPIAAGNLLLLLNTGLILGSPLGGWLSDRVFRSRKKVIVLGLAMMVLVLSALGTGWGETGTAVLPVLLFAFGLFGSFGIVMYAHIKELMPPEMSGTALTGINLFTMLGGAAMLQGLGWVVDHVVAVGERTGPDYHPAFLICAGGTALALLGYLFATDTRP</sequence>
<dbReference type="RefSeq" id="WP_073037024.1">
    <property type="nucleotide sequence ID" value="NZ_FQVB01000006.1"/>
</dbReference>
<feature type="transmembrane region" description="Helical" evidence="5">
    <location>
        <begin position="85"/>
        <end position="104"/>
    </location>
</feature>
<dbReference type="GO" id="GO:0035435">
    <property type="term" value="P:phosphate ion transmembrane transport"/>
    <property type="evidence" value="ECO:0007669"/>
    <property type="project" value="TreeGrafter"/>
</dbReference>
<dbReference type="SUPFAM" id="SSF103473">
    <property type="entry name" value="MFS general substrate transporter"/>
    <property type="match status" value="1"/>
</dbReference>
<evidence type="ECO:0000256" key="1">
    <source>
        <dbReference type="ARBA" id="ARBA00004127"/>
    </source>
</evidence>
<evidence type="ECO:0000313" key="8">
    <source>
        <dbReference type="Proteomes" id="UP000184076"/>
    </source>
</evidence>
<evidence type="ECO:0000256" key="5">
    <source>
        <dbReference type="SAM" id="Phobius"/>
    </source>
</evidence>
<feature type="transmembrane region" description="Helical" evidence="5">
    <location>
        <begin position="140"/>
        <end position="160"/>
    </location>
</feature>
<evidence type="ECO:0000256" key="4">
    <source>
        <dbReference type="ARBA" id="ARBA00023136"/>
    </source>
</evidence>
<dbReference type="GO" id="GO:0061513">
    <property type="term" value="F:glucose 6-phosphate:phosphate antiporter activity"/>
    <property type="evidence" value="ECO:0007669"/>
    <property type="project" value="TreeGrafter"/>
</dbReference>
<organism evidence="7 8">
    <name type="scientific">Desulfacinum infernum DSM 9756</name>
    <dbReference type="NCBI Taxonomy" id="1121391"/>
    <lineage>
        <taxon>Bacteria</taxon>
        <taxon>Pseudomonadati</taxon>
        <taxon>Thermodesulfobacteriota</taxon>
        <taxon>Syntrophobacteria</taxon>
        <taxon>Syntrophobacterales</taxon>
        <taxon>Syntrophobacteraceae</taxon>
        <taxon>Desulfacinum</taxon>
    </lineage>
</organism>
<keyword evidence="4 5" id="KW-0472">Membrane</keyword>
<name>A0A1M4VPG4_9BACT</name>
<proteinExistence type="predicted"/>
<feature type="transmembrane region" description="Helical" evidence="5">
    <location>
        <begin position="12"/>
        <end position="32"/>
    </location>
</feature>
<dbReference type="Gene3D" id="1.20.1250.20">
    <property type="entry name" value="MFS general substrate transporter like domains"/>
    <property type="match status" value="2"/>
</dbReference>
<evidence type="ECO:0000256" key="3">
    <source>
        <dbReference type="ARBA" id="ARBA00022989"/>
    </source>
</evidence>
<feature type="transmembrane region" description="Helical" evidence="5">
    <location>
        <begin position="52"/>
        <end position="73"/>
    </location>
</feature>
<dbReference type="EMBL" id="FQVB01000006">
    <property type="protein sequence ID" value="SHE71001.1"/>
    <property type="molecule type" value="Genomic_DNA"/>
</dbReference>
<keyword evidence="8" id="KW-1185">Reference proteome</keyword>
<dbReference type="InterPro" id="IPR011701">
    <property type="entry name" value="MFS"/>
</dbReference>
<feature type="transmembrane region" description="Helical" evidence="5">
    <location>
        <begin position="259"/>
        <end position="281"/>
    </location>
</feature>
<dbReference type="InterPro" id="IPR020846">
    <property type="entry name" value="MFS_dom"/>
</dbReference>
<dbReference type="Proteomes" id="UP000184076">
    <property type="component" value="Unassembled WGS sequence"/>
</dbReference>
<feature type="transmembrane region" description="Helical" evidence="5">
    <location>
        <begin position="110"/>
        <end position="128"/>
    </location>
</feature>
<dbReference type="PROSITE" id="PS50850">
    <property type="entry name" value="MFS"/>
    <property type="match status" value="1"/>
</dbReference>
<dbReference type="GO" id="GO:0016020">
    <property type="term" value="C:membrane"/>
    <property type="evidence" value="ECO:0007669"/>
    <property type="project" value="UniProtKB-ARBA"/>
</dbReference>
<dbReference type="GO" id="GO:0012505">
    <property type="term" value="C:endomembrane system"/>
    <property type="evidence" value="ECO:0007669"/>
    <property type="project" value="UniProtKB-SubCell"/>
</dbReference>
<gene>
    <name evidence="7" type="ORF">SAMN02745206_00720</name>
</gene>
<keyword evidence="3 5" id="KW-1133">Transmembrane helix</keyword>
<feature type="transmembrane region" description="Helical" evidence="5">
    <location>
        <begin position="172"/>
        <end position="190"/>
    </location>
</feature>
<dbReference type="InterPro" id="IPR036259">
    <property type="entry name" value="MFS_trans_sf"/>
</dbReference>
<feature type="transmembrane region" description="Helical" evidence="5">
    <location>
        <begin position="222"/>
        <end position="247"/>
    </location>
</feature>
<dbReference type="PANTHER" id="PTHR43826">
    <property type="entry name" value="GLUCOSE-6-PHOSPHATE EXCHANGER SLC37A4"/>
    <property type="match status" value="1"/>
</dbReference>
<feature type="transmembrane region" description="Helical" evidence="5">
    <location>
        <begin position="293"/>
        <end position="312"/>
    </location>
</feature>
<evidence type="ECO:0000256" key="2">
    <source>
        <dbReference type="ARBA" id="ARBA00022692"/>
    </source>
</evidence>
<dbReference type="InterPro" id="IPR051337">
    <property type="entry name" value="OPA_Antiporter"/>
</dbReference>
<evidence type="ECO:0000259" key="6">
    <source>
        <dbReference type="PROSITE" id="PS50850"/>
    </source>
</evidence>